<keyword evidence="4" id="KW-1185">Reference proteome</keyword>
<reference evidence="4" key="1">
    <citation type="journal article" date="2019" name="Int. J. Syst. Evol. Microbiol.">
        <title>The Global Catalogue of Microorganisms (GCM) 10K type strain sequencing project: providing services to taxonomists for standard genome sequencing and annotation.</title>
        <authorList>
            <consortium name="The Broad Institute Genomics Platform"/>
            <consortium name="The Broad Institute Genome Sequencing Center for Infectious Disease"/>
            <person name="Wu L."/>
            <person name="Ma J."/>
        </authorList>
    </citation>
    <scope>NUCLEOTIDE SEQUENCE [LARGE SCALE GENOMIC DNA]</scope>
    <source>
        <strain evidence="4">JCM 17933</strain>
    </source>
</reference>
<dbReference type="PANTHER" id="PTHR30204:SF97">
    <property type="entry name" value="MERR FAMILY REGULATORY PROTEIN"/>
    <property type="match status" value="1"/>
</dbReference>
<evidence type="ECO:0000313" key="4">
    <source>
        <dbReference type="Proteomes" id="UP001500503"/>
    </source>
</evidence>
<gene>
    <name evidence="3" type="ORF">GCM10023191_042090</name>
</gene>
<protein>
    <submittedName>
        <fullName evidence="3">Helix-turn-helix domain-containing protein</fullName>
    </submittedName>
</protein>
<dbReference type="Pfam" id="PF13411">
    <property type="entry name" value="MerR_1"/>
    <property type="match status" value="1"/>
</dbReference>
<comment type="caution">
    <text evidence="3">The sequence shown here is derived from an EMBL/GenBank/DDBJ whole genome shotgun (WGS) entry which is preliminary data.</text>
</comment>
<dbReference type="Proteomes" id="UP001500503">
    <property type="component" value="Unassembled WGS sequence"/>
</dbReference>
<name>A0ABP8Q7R0_9ACTN</name>
<dbReference type="PRINTS" id="PR00040">
    <property type="entry name" value="HTHMERR"/>
</dbReference>
<dbReference type="RefSeq" id="WP_345466226.1">
    <property type="nucleotide sequence ID" value="NZ_BAABHF010000023.1"/>
</dbReference>
<proteinExistence type="predicted"/>
<evidence type="ECO:0000259" key="2">
    <source>
        <dbReference type="PROSITE" id="PS50937"/>
    </source>
</evidence>
<evidence type="ECO:0000313" key="3">
    <source>
        <dbReference type="EMBL" id="GAA4497896.1"/>
    </source>
</evidence>
<sequence>MAESPLIDIGDVVKRTGFAASTLRYYEKLGLITSAGRHGQRRLYDPQIIDRLATIAAATQAGFRLDELAKLLDGASDQDRQLRDSLRAKADELDVSIARLTAARDRLRHAAGCPATPIWNCPDFLRDIEQHLPARRRASG</sequence>
<dbReference type="PROSITE" id="PS50937">
    <property type="entry name" value="HTH_MERR_2"/>
    <property type="match status" value="1"/>
</dbReference>
<feature type="domain" description="HTH merR-type" evidence="2">
    <location>
        <begin position="6"/>
        <end position="74"/>
    </location>
</feature>
<dbReference type="Gene3D" id="1.10.1660.10">
    <property type="match status" value="1"/>
</dbReference>
<accession>A0ABP8Q7R0</accession>
<dbReference type="InterPro" id="IPR047057">
    <property type="entry name" value="MerR_fam"/>
</dbReference>
<organism evidence="3 4">
    <name type="scientific">Actinoallomurus oryzae</name>
    <dbReference type="NCBI Taxonomy" id="502180"/>
    <lineage>
        <taxon>Bacteria</taxon>
        <taxon>Bacillati</taxon>
        <taxon>Actinomycetota</taxon>
        <taxon>Actinomycetes</taxon>
        <taxon>Streptosporangiales</taxon>
        <taxon>Thermomonosporaceae</taxon>
        <taxon>Actinoallomurus</taxon>
    </lineage>
</organism>
<dbReference type="InterPro" id="IPR000551">
    <property type="entry name" value="MerR-type_HTH_dom"/>
</dbReference>
<dbReference type="InterPro" id="IPR009061">
    <property type="entry name" value="DNA-bd_dom_put_sf"/>
</dbReference>
<dbReference type="SMART" id="SM00422">
    <property type="entry name" value="HTH_MERR"/>
    <property type="match status" value="1"/>
</dbReference>
<dbReference type="EMBL" id="BAABHF010000023">
    <property type="protein sequence ID" value="GAA4497896.1"/>
    <property type="molecule type" value="Genomic_DNA"/>
</dbReference>
<dbReference type="PANTHER" id="PTHR30204">
    <property type="entry name" value="REDOX-CYCLING DRUG-SENSING TRANSCRIPTIONAL ACTIVATOR SOXR"/>
    <property type="match status" value="1"/>
</dbReference>
<evidence type="ECO:0000256" key="1">
    <source>
        <dbReference type="ARBA" id="ARBA00023125"/>
    </source>
</evidence>
<keyword evidence="1" id="KW-0238">DNA-binding</keyword>
<dbReference type="SUPFAM" id="SSF46955">
    <property type="entry name" value="Putative DNA-binding domain"/>
    <property type="match status" value="1"/>
</dbReference>